<evidence type="ECO:0000256" key="1">
    <source>
        <dbReference type="SAM" id="Phobius"/>
    </source>
</evidence>
<reference evidence="3" key="1">
    <citation type="submission" date="2016-10" db="EMBL/GenBank/DDBJ databases">
        <authorList>
            <person name="Varghese N."/>
            <person name="Submissions S."/>
        </authorList>
    </citation>
    <scope>NUCLEOTIDE SEQUENCE [LARGE SCALE GENOMIC DNA]</scope>
    <source>
        <strain evidence="3">CGMCC 1.6963</strain>
    </source>
</reference>
<feature type="transmembrane region" description="Helical" evidence="1">
    <location>
        <begin position="7"/>
        <end position="26"/>
    </location>
</feature>
<keyword evidence="3" id="KW-1185">Reference proteome</keyword>
<keyword evidence="1" id="KW-0472">Membrane</keyword>
<evidence type="ECO:0000313" key="3">
    <source>
        <dbReference type="Proteomes" id="UP000199019"/>
    </source>
</evidence>
<accession>A0A1H9XA00</accession>
<keyword evidence="1" id="KW-1133">Transmembrane helix</keyword>
<keyword evidence="1" id="KW-0812">Transmembrane</keyword>
<name>A0A1H9XA00_9MICO</name>
<feature type="transmembrane region" description="Helical" evidence="1">
    <location>
        <begin position="96"/>
        <end position="115"/>
    </location>
</feature>
<feature type="transmembrane region" description="Helical" evidence="1">
    <location>
        <begin position="38"/>
        <end position="56"/>
    </location>
</feature>
<evidence type="ECO:0000313" key="2">
    <source>
        <dbReference type="EMBL" id="SES43026.1"/>
    </source>
</evidence>
<protein>
    <submittedName>
        <fullName evidence="2">Uncharacterized protein</fullName>
    </submittedName>
</protein>
<dbReference type="Proteomes" id="UP000199019">
    <property type="component" value="Unassembled WGS sequence"/>
</dbReference>
<organism evidence="2 3">
    <name type="scientific">Pedococcus cremeus</name>
    <dbReference type="NCBI Taxonomy" id="587636"/>
    <lineage>
        <taxon>Bacteria</taxon>
        <taxon>Bacillati</taxon>
        <taxon>Actinomycetota</taxon>
        <taxon>Actinomycetes</taxon>
        <taxon>Micrococcales</taxon>
        <taxon>Intrasporangiaceae</taxon>
        <taxon>Pedococcus</taxon>
    </lineage>
</organism>
<dbReference type="AlphaFoldDB" id="A0A1H9XA00"/>
<sequence>MRLPKRDLIATALVAAAVALYLLWLLDATLPGMSNIRVTGLAILALGFAASASAVVPGFAQLVHGNKTYLAATTLLGLVAFAGGLAMVLWASSAGLGVLVATMAVLWAIATIHHLRLSKGQSEPTTQIAVAPREHHLSNR</sequence>
<feature type="transmembrane region" description="Helical" evidence="1">
    <location>
        <begin position="68"/>
        <end position="90"/>
    </location>
</feature>
<proteinExistence type="predicted"/>
<dbReference type="EMBL" id="FOHB01000007">
    <property type="protein sequence ID" value="SES43026.1"/>
    <property type="molecule type" value="Genomic_DNA"/>
</dbReference>
<gene>
    <name evidence="2" type="ORF">SAMN05216199_3560</name>
</gene>
<dbReference type="RefSeq" id="WP_091761207.1">
    <property type="nucleotide sequence ID" value="NZ_FOHB01000007.1"/>
</dbReference>